<dbReference type="InterPro" id="IPR015421">
    <property type="entry name" value="PyrdxlP-dep_Trfase_major"/>
</dbReference>
<evidence type="ECO:0000313" key="15">
    <source>
        <dbReference type="Proteomes" id="UP000051497"/>
    </source>
</evidence>
<dbReference type="Pfam" id="PF00155">
    <property type="entry name" value="Aminotran_1_2"/>
    <property type="match status" value="1"/>
</dbReference>
<dbReference type="CDD" id="cd00609">
    <property type="entry name" value="AAT_like"/>
    <property type="match status" value="1"/>
</dbReference>
<dbReference type="GO" id="GO:0000105">
    <property type="term" value="P:L-histidine biosynthetic process"/>
    <property type="evidence" value="ECO:0007669"/>
    <property type="project" value="UniProtKB-UniRule"/>
</dbReference>
<dbReference type="InterPro" id="IPR004839">
    <property type="entry name" value="Aminotransferase_I/II_large"/>
</dbReference>
<evidence type="ECO:0000256" key="6">
    <source>
        <dbReference type="ARBA" id="ARBA00022605"/>
    </source>
</evidence>
<dbReference type="EMBL" id="LKAJ01000003">
    <property type="protein sequence ID" value="KRG21902.1"/>
    <property type="molecule type" value="Genomic_DNA"/>
</dbReference>
<keyword evidence="5 11" id="KW-0032">Aminotransferase</keyword>
<dbReference type="InterPro" id="IPR015422">
    <property type="entry name" value="PyrdxlP-dep_Trfase_small"/>
</dbReference>
<reference evidence="13" key="1">
    <citation type="submission" date="2015-09" db="EMBL/GenBank/DDBJ databases">
        <title>Draft Genome Sequences of Two Novel Amoeba-resistant Intranuclear Bacteria, Candidatus Berkiella cookevillensis and Candidatus Berkiella aquae.</title>
        <authorList>
            <person name="Mehari Y.T."/>
            <person name="Arivett B.A."/>
            <person name="Farone A.L."/>
            <person name="Gunderson J.H."/>
            <person name="Farone M.B."/>
        </authorList>
    </citation>
    <scope>NUCLEOTIDE SEQUENCE [LARGE SCALE GENOMIC DNA]</scope>
    <source>
        <strain evidence="13">HT99</strain>
    </source>
</reference>
<sequence length="348" mass="39580">MRELIRPELRELTAYDIPVRAPGIWLNANESPWDINEVMFVQNVNRYPEQVTQLLLEQLCAIYQVQADQLLLTRGSDEGIDILVRLFCRPYQDEVIICPPTFGMYQQSVKLQGAKLVTVPLLVDKGFQWDLQKIKQSISSNTKMIFICSPNNPTGNVIPPEEILALLNFVNEKVLVVIDEAYIEFAQNESMTSYISQYSNLVILRTLSKAFGLADLRCGMVISQAPLIDMLQNLMPPYPFSAMTLKIINMATSQHKLQQVNKNIALIKQQREWMLSELGKLKCVDKIYSSEANFLLVMFKDATSVLESCQQNNIYLRDFSAIPGLMNGIRISIGLENQNQQLLAVLKK</sequence>
<comment type="catalytic activity">
    <reaction evidence="10 11">
        <text>L-histidinol phosphate + 2-oxoglutarate = 3-(imidazol-4-yl)-2-oxopropyl phosphate + L-glutamate</text>
        <dbReference type="Rhea" id="RHEA:23744"/>
        <dbReference type="ChEBI" id="CHEBI:16810"/>
        <dbReference type="ChEBI" id="CHEBI:29985"/>
        <dbReference type="ChEBI" id="CHEBI:57766"/>
        <dbReference type="ChEBI" id="CHEBI:57980"/>
        <dbReference type="EC" id="2.6.1.9"/>
    </reaction>
</comment>
<comment type="caution">
    <text evidence="13">The sequence shown here is derived from an EMBL/GenBank/DDBJ whole genome shotgun (WGS) entry which is preliminary data.</text>
</comment>
<feature type="domain" description="Aminotransferase class I/classII large" evidence="12">
    <location>
        <begin position="42"/>
        <end position="344"/>
    </location>
</feature>
<evidence type="ECO:0000313" key="13">
    <source>
        <dbReference type="EMBL" id="KRG21902.1"/>
    </source>
</evidence>
<accession>A0A0Q9YY68</accession>
<evidence type="ECO:0000256" key="4">
    <source>
        <dbReference type="ARBA" id="ARBA00011738"/>
    </source>
</evidence>
<evidence type="ECO:0000256" key="5">
    <source>
        <dbReference type="ARBA" id="ARBA00022576"/>
    </source>
</evidence>
<dbReference type="GO" id="GO:0004400">
    <property type="term" value="F:histidinol-phosphate transaminase activity"/>
    <property type="evidence" value="ECO:0007669"/>
    <property type="project" value="UniProtKB-UniRule"/>
</dbReference>
<evidence type="ECO:0000256" key="1">
    <source>
        <dbReference type="ARBA" id="ARBA00001933"/>
    </source>
</evidence>
<evidence type="ECO:0000256" key="7">
    <source>
        <dbReference type="ARBA" id="ARBA00022679"/>
    </source>
</evidence>
<protein>
    <recommendedName>
        <fullName evidence="11">Histidinol-phosphate aminotransferase</fullName>
        <ecNumber evidence="11">2.6.1.9</ecNumber>
    </recommendedName>
    <alternativeName>
        <fullName evidence="11">Imidazole acetol-phosphate transaminase</fullName>
    </alternativeName>
</protein>
<dbReference type="Proteomes" id="UP000051497">
    <property type="component" value="Unassembled WGS sequence"/>
</dbReference>
<dbReference type="Gene3D" id="3.90.1150.10">
    <property type="entry name" value="Aspartate Aminotransferase, domain 1"/>
    <property type="match status" value="1"/>
</dbReference>
<comment type="similarity">
    <text evidence="3 11">Belongs to the class-II pyridoxal-phosphate-dependent aminotransferase family. Histidinol-phosphate aminotransferase subfamily.</text>
</comment>
<comment type="subunit">
    <text evidence="4 11">Homodimer.</text>
</comment>
<feature type="modified residue" description="N6-(pyridoxal phosphate)lysine" evidence="11">
    <location>
        <position position="209"/>
    </location>
</feature>
<comment type="cofactor">
    <cofactor evidence="1 11">
        <name>pyridoxal 5'-phosphate</name>
        <dbReference type="ChEBI" id="CHEBI:597326"/>
    </cofactor>
</comment>
<dbReference type="InterPro" id="IPR015424">
    <property type="entry name" value="PyrdxlP-dep_Trfase"/>
</dbReference>
<keyword evidence="6 11" id="KW-0028">Amino-acid biosynthesis</keyword>
<reference evidence="14" key="3">
    <citation type="submission" date="2021-06" db="EMBL/GenBank/DDBJ databases">
        <title>Genomic Description and Analysis of Intracellular Bacteria, Candidatus Berkiella cookevillensis and Candidatus Berkiella aquae.</title>
        <authorList>
            <person name="Kidane D.T."/>
            <person name="Mehari Y.T."/>
            <person name="Rice F.C."/>
            <person name="Arivett B.A."/>
            <person name="Farone A.L."/>
            <person name="Berk S.G."/>
            <person name="Farone M.B."/>
        </authorList>
    </citation>
    <scope>NUCLEOTIDE SEQUENCE</scope>
    <source>
        <strain evidence="14">HT99</strain>
    </source>
</reference>
<name>A0A0Q9YY68_9GAMM</name>
<dbReference type="GO" id="GO:0030170">
    <property type="term" value="F:pyridoxal phosphate binding"/>
    <property type="evidence" value="ECO:0007669"/>
    <property type="project" value="InterPro"/>
</dbReference>
<evidence type="ECO:0000256" key="3">
    <source>
        <dbReference type="ARBA" id="ARBA00007970"/>
    </source>
</evidence>
<evidence type="ECO:0000313" key="14">
    <source>
        <dbReference type="EMBL" id="MCS5710406.1"/>
    </source>
</evidence>
<dbReference type="Gene3D" id="3.40.640.10">
    <property type="entry name" value="Type I PLP-dependent aspartate aminotransferase-like (Major domain)"/>
    <property type="match status" value="1"/>
</dbReference>
<keyword evidence="15" id="KW-1185">Reference proteome</keyword>
<dbReference type="RefSeq" id="WP_075065721.1">
    <property type="nucleotide sequence ID" value="NZ_LKAJ02000001.1"/>
</dbReference>
<gene>
    <name evidence="13" type="primary">hisC_1</name>
    <name evidence="11 14" type="synonym">hisC</name>
    <name evidence="14" type="ORF">HT99x_003110</name>
    <name evidence="13" type="ORF">HT99x_01096</name>
</gene>
<dbReference type="EMBL" id="LKAJ02000001">
    <property type="protein sequence ID" value="MCS5710406.1"/>
    <property type="molecule type" value="Genomic_DNA"/>
</dbReference>
<dbReference type="AlphaFoldDB" id="A0A0Q9YY68"/>
<reference evidence="14" key="2">
    <citation type="journal article" date="2016" name="Genome Announc.">
        <title>Draft Genome Sequences of Two Novel Amoeba-Resistant Intranuclear Bacteria, 'Candidatus Berkiella cookevillensis' and 'Candidatus Berkiella aquae'.</title>
        <authorList>
            <person name="Mehari Y.T."/>
            <person name="Arivett B.A."/>
            <person name="Farone A.L."/>
            <person name="Gunderson J.H."/>
            <person name="Farone M.B."/>
        </authorList>
    </citation>
    <scope>NUCLEOTIDE SEQUENCE</scope>
    <source>
        <strain evidence="14">HT99</strain>
    </source>
</reference>
<dbReference type="PANTHER" id="PTHR42885">
    <property type="entry name" value="HISTIDINOL-PHOSPHATE AMINOTRANSFERASE-RELATED"/>
    <property type="match status" value="1"/>
</dbReference>
<dbReference type="PATRIC" id="fig|1590043.3.peg.1108"/>
<evidence type="ECO:0000259" key="12">
    <source>
        <dbReference type="Pfam" id="PF00155"/>
    </source>
</evidence>
<dbReference type="EC" id="2.6.1.9" evidence="11"/>
<dbReference type="PANTHER" id="PTHR42885:SF2">
    <property type="entry name" value="HISTIDINOL-PHOSPHATE AMINOTRANSFERASE"/>
    <property type="match status" value="1"/>
</dbReference>
<organism evidence="13">
    <name type="scientific">Candidatus Berkiella aquae</name>
    <dbReference type="NCBI Taxonomy" id="295108"/>
    <lineage>
        <taxon>Bacteria</taxon>
        <taxon>Pseudomonadati</taxon>
        <taxon>Pseudomonadota</taxon>
        <taxon>Gammaproteobacteria</taxon>
        <taxon>Candidatus Berkiellales</taxon>
        <taxon>Candidatus Berkiellaceae</taxon>
        <taxon>Candidatus Berkiella</taxon>
    </lineage>
</organism>
<evidence type="ECO:0000256" key="9">
    <source>
        <dbReference type="ARBA" id="ARBA00023102"/>
    </source>
</evidence>
<evidence type="ECO:0000256" key="2">
    <source>
        <dbReference type="ARBA" id="ARBA00005011"/>
    </source>
</evidence>
<dbReference type="UniPathway" id="UPA00031">
    <property type="reaction ID" value="UER00012"/>
</dbReference>
<proteinExistence type="inferred from homology"/>
<dbReference type="SUPFAM" id="SSF53383">
    <property type="entry name" value="PLP-dependent transferases"/>
    <property type="match status" value="1"/>
</dbReference>
<dbReference type="NCBIfam" id="TIGR01141">
    <property type="entry name" value="hisC"/>
    <property type="match status" value="1"/>
</dbReference>
<dbReference type="STRING" id="295108.HT99x_01096"/>
<evidence type="ECO:0000256" key="8">
    <source>
        <dbReference type="ARBA" id="ARBA00022898"/>
    </source>
</evidence>
<dbReference type="OrthoDB" id="9813612at2"/>
<comment type="pathway">
    <text evidence="2 11">Amino-acid biosynthesis; L-histidine biosynthesis; L-histidine from 5-phospho-alpha-D-ribose 1-diphosphate: step 7/9.</text>
</comment>
<keyword evidence="9 11" id="KW-0368">Histidine biosynthesis</keyword>
<evidence type="ECO:0000256" key="11">
    <source>
        <dbReference type="HAMAP-Rule" id="MF_01023"/>
    </source>
</evidence>
<keyword evidence="8 11" id="KW-0663">Pyridoxal phosphate</keyword>
<dbReference type="HAMAP" id="MF_01023">
    <property type="entry name" value="HisC_aminotrans_2"/>
    <property type="match status" value="1"/>
</dbReference>
<keyword evidence="7 11" id="KW-0808">Transferase</keyword>
<evidence type="ECO:0000256" key="10">
    <source>
        <dbReference type="ARBA" id="ARBA00047481"/>
    </source>
</evidence>
<dbReference type="InterPro" id="IPR005861">
    <property type="entry name" value="HisP_aminotrans"/>
</dbReference>